<sequence length="126" mass="14421">MSLNFKLRLDELEENDPTKKQSAPPEDESYLTHSHVRNVNFVLLDGNMIFLNYGYLVSGCYQVQENRIILAFTSDKITLTGIYLKPLYYDLMLHLPRQIVAQDARYNAAAPKDTPIVNDITVKENG</sequence>
<gene>
    <name evidence="1" type="ORF">SAMN04488128_101241</name>
</gene>
<evidence type="ECO:0000313" key="2">
    <source>
        <dbReference type="Proteomes" id="UP000190367"/>
    </source>
</evidence>
<dbReference type="Proteomes" id="UP000190367">
    <property type="component" value="Unassembled WGS sequence"/>
</dbReference>
<dbReference type="RefSeq" id="WP_078666959.1">
    <property type="nucleotide sequence ID" value="NZ_FUWZ01000001.1"/>
</dbReference>
<accession>A0A1T4KPT1</accession>
<name>A0A1T4KPT1_9BACT</name>
<dbReference type="EMBL" id="FUWZ01000001">
    <property type="protein sequence ID" value="SJZ44411.1"/>
    <property type="molecule type" value="Genomic_DNA"/>
</dbReference>
<dbReference type="OrthoDB" id="676278at2"/>
<proteinExistence type="predicted"/>
<organism evidence="1 2">
    <name type="scientific">Chitinophaga eiseniae</name>
    <dbReference type="NCBI Taxonomy" id="634771"/>
    <lineage>
        <taxon>Bacteria</taxon>
        <taxon>Pseudomonadati</taxon>
        <taxon>Bacteroidota</taxon>
        <taxon>Chitinophagia</taxon>
        <taxon>Chitinophagales</taxon>
        <taxon>Chitinophagaceae</taxon>
        <taxon>Chitinophaga</taxon>
    </lineage>
</organism>
<evidence type="ECO:0000313" key="1">
    <source>
        <dbReference type="EMBL" id="SJZ44411.1"/>
    </source>
</evidence>
<reference evidence="2" key="1">
    <citation type="submission" date="2017-02" db="EMBL/GenBank/DDBJ databases">
        <authorList>
            <person name="Varghese N."/>
            <person name="Submissions S."/>
        </authorList>
    </citation>
    <scope>NUCLEOTIDE SEQUENCE [LARGE SCALE GENOMIC DNA]</scope>
    <source>
        <strain evidence="2">DSM 22224</strain>
    </source>
</reference>
<keyword evidence="2" id="KW-1185">Reference proteome</keyword>
<protein>
    <submittedName>
        <fullName evidence="1">Uncharacterized protein</fullName>
    </submittedName>
</protein>
<dbReference type="STRING" id="634771.SAMN04488128_101241"/>
<dbReference type="AlphaFoldDB" id="A0A1T4KPT1"/>